<protein>
    <submittedName>
        <fullName evidence="2">Uncharacterized protein</fullName>
    </submittedName>
</protein>
<keyword evidence="3" id="KW-1185">Reference proteome</keyword>
<name>A0AAN7TZC2_9MYCE</name>
<feature type="chain" id="PRO_5042876808" evidence="1">
    <location>
        <begin position="27"/>
        <end position="127"/>
    </location>
</feature>
<sequence length="127" mass="14160">MNIRNTLILIFSTIFVLSMISGGLTSDPTCVGAPDGQVYLFKSWDFQGERYVYNISQGYLSLPDGFRDNVQSYISGADVCFIKWYPSEQYQITAGESHRNYAALTNFGQRMDAIIPGNCSNIVCSSK</sequence>
<dbReference type="AlphaFoldDB" id="A0AAN7TZC2"/>
<keyword evidence="1" id="KW-0732">Signal</keyword>
<feature type="signal peptide" evidence="1">
    <location>
        <begin position="1"/>
        <end position="26"/>
    </location>
</feature>
<dbReference type="Proteomes" id="UP001344447">
    <property type="component" value="Unassembled WGS sequence"/>
</dbReference>
<dbReference type="EMBL" id="JAVFKY010000003">
    <property type="protein sequence ID" value="KAK5578518.1"/>
    <property type="molecule type" value="Genomic_DNA"/>
</dbReference>
<evidence type="ECO:0000256" key="1">
    <source>
        <dbReference type="SAM" id="SignalP"/>
    </source>
</evidence>
<evidence type="ECO:0000313" key="3">
    <source>
        <dbReference type="Proteomes" id="UP001344447"/>
    </source>
</evidence>
<accession>A0AAN7TZC2</accession>
<reference evidence="2 3" key="1">
    <citation type="submission" date="2023-11" db="EMBL/GenBank/DDBJ databases">
        <title>Dfirmibasis_genome.</title>
        <authorList>
            <person name="Edelbroek B."/>
            <person name="Kjellin J."/>
            <person name="Jerlstrom-Hultqvist J."/>
            <person name="Soderbom F."/>
        </authorList>
    </citation>
    <scope>NUCLEOTIDE SEQUENCE [LARGE SCALE GENOMIC DNA]</scope>
    <source>
        <strain evidence="2 3">TNS-C-14</strain>
    </source>
</reference>
<organism evidence="2 3">
    <name type="scientific">Dictyostelium firmibasis</name>
    <dbReference type="NCBI Taxonomy" id="79012"/>
    <lineage>
        <taxon>Eukaryota</taxon>
        <taxon>Amoebozoa</taxon>
        <taxon>Evosea</taxon>
        <taxon>Eumycetozoa</taxon>
        <taxon>Dictyostelia</taxon>
        <taxon>Dictyosteliales</taxon>
        <taxon>Dictyosteliaceae</taxon>
        <taxon>Dictyostelium</taxon>
    </lineage>
</organism>
<comment type="caution">
    <text evidence="2">The sequence shown here is derived from an EMBL/GenBank/DDBJ whole genome shotgun (WGS) entry which is preliminary data.</text>
</comment>
<gene>
    <name evidence="2" type="ORF">RB653_008190</name>
</gene>
<evidence type="ECO:0000313" key="2">
    <source>
        <dbReference type="EMBL" id="KAK5578518.1"/>
    </source>
</evidence>
<proteinExistence type="predicted"/>